<keyword evidence="1" id="KW-0472">Membrane</keyword>
<dbReference type="Gene3D" id="1.20.245.10">
    <property type="entry name" value="Lipoxygenase-1, Domain 5"/>
    <property type="match status" value="1"/>
</dbReference>
<keyword evidence="1" id="KW-1133">Transmembrane helix</keyword>
<evidence type="ECO:0000259" key="2">
    <source>
        <dbReference type="PROSITE" id="PS51393"/>
    </source>
</evidence>
<dbReference type="SUPFAM" id="SSF48484">
    <property type="entry name" value="Lipoxigenase"/>
    <property type="match status" value="1"/>
</dbReference>
<reference evidence="3 4" key="1">
    <citation type="submission" date="2019-09" db="EMBL/GenBank/DDBJ databases">
        <title>Bird 10,000 Genomes (B10K) Project - Family phase.</title>
        <authorList>
            <person name="Zhang G."/>
        </authorList>
    </citation>
    <scope>NUCLEOTIDE SEQUENCE [LARGE SCALE GENOMIC DNA]</scope>
    <source>
        <strain evidence="3">B10K-DU-002-35</strain>
        <tissue evidence="3">Muscle</tissue>
    </source>
</reference>
<feature type="transmembrane region" description="Helical" evidence="1">
    <location>
        <begin position="20"/>
        <end position="37"/>
    </location>
</feature>
<dbReference type="Proteomes" id="UP000565785">
    <property type="component" value="Unassembled WGS sequence"/>
</dbReference>
<evidence type="ECO:0000256" key="1">
    <source>
        <dbReference type="SAM" id="Phobius"/>
    </source>
</evidence>
<keyword evidence="4" id="KW-1185">Reference proteome</keyword>
<gene>
    <name evidence="3" type="primary">Aloxe3_1</name>
    <name evidence="3" type="ORF">RHICYA_R16334</name>
</gene>
<feature type="domain" description="Lipoxygenase" evidence="2">
    <location>
        <begin position="1"/>
        <end position="64"/>
    </location>
</feature>
<dbReference type="GO" id="GO:0016702">
    <property type="term" value="F:oxidoreductase activity, acting on single donors with incorporation of molecular oxygen, incorporation of two atoms of oxygen"/>
    <property type="evidence" value="ECO:0007669"/>
    <property type="project" value="InterPro"/>
</dbReference>
<name>A0A7L1NL83_RHICY</name>
<dbReference type="AlphaFoldDB" id="A0A7L1NL83"/>
<feature type="non-terminal residue" evidence="3">
    <location>
        <position position="64"/>
    </location>
</feature>
<keyword evidence="1" id="KW-0812">Transmembrane</keyword>
<sequence length="64" mass="7576">MRQPPPTSKAPLTESQFLEALPAMNTTVITLGVLWVLRNEPFDMRHFTQEPPRRLMRKFRRRLA</sequence>
<evidence type="ECO:0000313" key="4">
    <source>
        <dbReference type="Proteomes" id="UP000565785"/>
    </source>
</evidence>
<dbReference type="InterPro" id="IPR036226">
    <property type="entry name" value="LipOase_C_sf"/>
</dbReference>
<dbReference type="OrthoDB" id="407298at2759"/>
<dbReference type="GO" id="GO:0016853">
    <property type="term" value="F:isomerase activity"/>
    <property type="evidence" value="ECO:0007669"/>
    <property type="project" value="UniProtKB-KW"/>
</dbReference>
<dbReference type="EMBL" id="VXBP01006604">
    <property type="protein sequence ID" value="NXN99653.1"/>
    <property type="molecule type" value="Genomic_DNA"/>
</dbReference>
<organism evidence="3 4">
    <name type="scientific">Rhinopomastus cyanomelas</name>
    <name type="common">Common scimitarbill</name>
    <dbReference type="NCBI Taxonomy" id="113115"/>
    <lineage>
        <taxon>Eukaryota</taxon>
        <taxon>Metazoa</taxon>
        <taxon>Chordata</taxon>
        <taxon>Craniata</taxon>
        <taxon>Vertebrata</taxon>
        <taxon>Euteleostomi</taxon>
        <taxon>Archelosauria</taxon>
        <taxon>Archosauria</taxon>
        <taxon>Dinosauria</taxon>
        <taxon>Saurischia</taxon>
        <taxon>Theropoda</taxon>
        <taxon>Coelurosauria</taxon>
        <taxon>Aves</taxon>
        <taxon>Neognathae</taxon>
        <taxon>Neoaves</taxon>
        <taxon>Telluraves</taxon>
        <taxon>Coraciimorphae</taxon>
        <taxon>Bucerotiformes</taxon>
        <taxon>Rhinopomastidae</taxon>
        <taxon>Rhinopomastus</taxon>
    </lineage>
</organism>
<proteinExistence type="predicted"/>
<comment type="caution">
    <text evidence="3">The sequence shown here is derived from an EMBL/GenBank/DDBJ whole genome shotgun (WGS) entry which is preliminary data.</text>
</comment>
<dbReference type="InterPro" id="IPR013819">
    <property type="entry name" value="LipOase_C"/>
</dbReference>
<keyword evidence="3" id="KW-0413">Isomerase</keyword>
<evidence type="ECO:0000313" key="3">
    <source>
        <dbReference type="EMBL" id="NXN99653.1"/>
    </source>
</evidence>
<dbReference type="PROSITE" id="PS51393">
    <property type="entry name" value="LIPOXYGENASE_3"/>
    <property type="match status" value="1"/>
</dbReference>
<feature type="non-terminal residue" evidence="3">
    <location>
        <position position="1"/>
    </location>
</feature>
<accession>A0A7L1NL83</accession>
<dbReference type="GO" id="GO:0046872">
    <property type="term" value="F:metal ion binding"/>
    <property type="evidence" value="ECO:0007669"/>
    <property type="project" value="InterPro"/>
</dbReference>
<protein>
    <submittedName>
        <fullName evidence="3">LOXE3 isomerase</fullName>
    </submittedName>
</protein>